<comment type="caution">
    <text evidence="1">The sequence shown here is derived from an EMBL/GenBank/DDBJ whole genome shotgun (WGS) entry which is preliminary data.</text>
</comment>
<dbReference type="EMBL" id="VZIZ01000049">
    <property type="protein sequence ID" value="KAF0567393.1"/>
    <property type="molecule type" value="Genomic_DNA"/>
</dbReference>
<evidence type="ECO:0000313" key="1">
    <source>
        <dbReference type="EMBL" id="KAF0567393.1"/>
    </source>
</evidence>
<organism evidence="1 2">
    <name type="scientific">Psychrobacter nivimaris</name>
    <dbReference type="NCBI Taxonomy" id="281738"/>
    <lineage>
        <taxon>Bacteria</taxon>
        <taxon>Pseudomonadati</taxon>
        <taxon>Pseudomonadota</taxon>
        <taxon>Gammaproteobacteria</taxon>
        <taxon>Moraxellales</taxon>
        <taxon>Moraxellaceae</taxon>
        <taxon>Psychrobacter</taxon>
    </lineage>
</organism>
<dbReference type="RefSeq" id="WP_160023755.1">
    <property type="nucleotide sequence ID" value="NZ_VZIZ01000049.1"/>
</dbReference>
<dbReference type="Proteomes" id="UP000471465">
    <property type="component" value="Unassembled WGS sequence"/>
</dbReference>
<reference evidence="1 2" key="1">
    <citation type="submission" date="2019-09" db="EMBL/GenBank/DDBJ databases">
        <title>Draft genome sequence of Psychrobacter nivimaris LAMA 639, in search for biotechnological relevant genes.</title>
        <authorList>
            <person name="Lima A.O.S."/>
            <person name="Staloch B.E.K."/>
            <person name="Freitas R.C."/>
            <person name="Niero H."/>
            <person name="Silva M.A.C."/>
        </authorList>
    </citation>
    <scope>NUCLEOTIDE SEQUENCE [LARGE SCALE GENOMIC DNA]</scope>
    <source>
        <strain evidence="1 2">LAMA 639</strain>
    </source>
</reference>
<gene>
    <name evidence="1" type="ORF">FQV37_2249</name>
</gene>
<protein>
    <submittedName>
        <fullName evidence="1">Uncharacterized protein</fullName>
    </submittedName>
</protein>
<proteinExistence type="predicted"/>
<evidence type="ECO:0000313" key="2">
    <source>
        <dbReference type="Proteomes" id="UP000471465"/>
    </source>
</evidence>
<sequence length="53" mass="5655">MSEVAEGFIEVREEYLFLASAALSAVIQEAEVKGMNLEAEKIALASIEALLGV</sequence>
<name>A0A6N7BWQ6_9GAMM</name>
<accession>A0A6N7BWQ6</accession>
<dbReference type="AlphaFoldDB" id="A0A6N7BWQ6"/>
<keyword evidence="2" id="KW-1185">Reference proteome</keyword>